<proteinExistence type="inferred from homology"/>
<evidence type="ECO:0000313" key="9">
    <source>
        <dbReference type="EMBL" id="MCK0195421.1"/>
    </source>
</evidence>
<evidence type="ECO:0000256" key="3">
    <source>
        <dbReference type="ARBA" id="ARBA00022989"/>
    </source>
</evidence>
<feature type="region of interest" description="Disordered" evidence="8">
    <location>
        <begin position="339"/>
        <end position="370"/>
    </location>
</feature>
<dbReference type="CDD" id="cd08010">
    <property type="entry name" value="MltG_like"/>
    <property type="match status" value="1"/>
</dbReference>
<keyword evidence="7" id="KW-0997">Cell inner membrane</keyword>
<name>A0ABT0D641_9HYPH</name>
<evidence type="ECO:0000256" key="4">
    <source>
        <dbReference type="ARBA" id="ARBA00023136"/>
    </source>
</evidence>
<sequence length="370" mass="39697">MEDDVATKQTRPSRRAHHPLIIVGNAIFTLLLVAIVVGGGAFWVVKSSFDSPGPLPADTNVVIPNQSGVMDIAELLEQKGVISDRYIFVAGAFGERATGKLKAGEYAFAKAATPQQVLDTIVSGKVVEYDVTIPEGLTSDQIVERLNESPVLTGTVRQPPREGSLLPETYKVTRGTTREELLKRMAREQQRALKEIWDARSPNLPLKSPDELVVLASIVEKETGIASERPQVAAVFVNRLTKKMRLQSDPTIIYGIVRGKGKLDRPITKADILAPTPFNTYAIDGLPPGPIGNPGKASLEAVANPAPIKAVYFVADGSGGHVFAESLNEHNKNVAKWRQLEQKQKQDSATTPAGAAGTTGATPSTVSPSQ</sequence>
<evidence type="ECO:0000256" key="1">
    <source>
        <dbReference type="ARBA" id="ARBA00022475"/>
    </source>
</evidence>
<comment type="similarity">
    <text evidence="7">Belongs to the transglycosylase MltG family.</text>
</comment>
<protein>
    <recommendedName>
        <fullName evidence="7">Endolytic murein transglycosylase</fullName>
        <ecNumber evidence="7">4.2.2.29</ecNumber>
    </recommendedName>
    <alternativeName>
        <fullName evidence="7">Peptidoglycan lytic transglycosylase</fullName>
    </alternativeName>
    <alternativeName>
        <fullName evidence="7">Peptidoglycan polymerization terminase</fullName>
    </alternativeName>
</protein>
<organism evidence="9 10">
    <name type="scientific">Ancylobacter crimeensis</name>
    <dbReference type="NCBI Taxonomy" id="2579147"/>
    <lineage>
        <taxon>Bacteria</taxon>
        <taxon>Pseudomonadati</taxon>
        <taxon>Pseudomonadota</taxon>
        <taxon>Alphaproteobacteria</taxon>
        <taxon>Hyphomicrobiales</taxon>
        <taxon>Xanthobacteraceae</taxon>
        <taxon>Ancylobacter</taxon>
    </lineage>
</organism>
<evidence type="ECO:0000256" key="5">
    <source>
        <dbReference type="ARBA" id="ARBA00023239"/>
    </source>
</evidence>
<evidence type="ECO:0000256" key="7">
    <source>
        <dbReference type="HAMAP-Rule" id="MF_02065"/>
    </source>
</evidence>
<comment type="caution">
    <text evidence="9">The sequence shown here is derived from an EMBL/GenBank/DDBJ whole genome shotgun (WGS) entry which is preliminary data.</text>
</comment>
<evidence type="ECO:0000256" key="2">
    <source>
        <dbReference type="ARBA" id="ARBA00022692"/>
    </source>
</evidence>
<dbReference type="Pfam" id="PF02618">
    <property type="entry name" value="YceG"/>
    <property type="match status" value="1"/>
</dbReference>
<keyword evidence="2 7" id="KW-0812">Transmembrane</keyword>
<dbReference type="EMBL" id="JALKCH010000001">
    <property type="protein sequence ID" value="MCK0195421.1"/>
    <property type="molecule type" value="Genomic_DNA"/>
</dbReference>
<keyword evidence="4 7" id="KW-0472">Membrane</keyword>
<dbReference type="HAMAP" id="MF_02065">
    <property type="entry name" value="MltG"/>
    <property type="match status" value="1"/>
</dbReference>
<dbReference type="Gene3D" id="3.30.160.60">
    <property type="entry name" value="Classic Zinc Finger"/>
    <property type="match status" value="1"/>
</dbReference>
<keyword evidence="3 7" id="KW-1133">Transmembrane helix</keyword>
<dbReference type="PANTHER" id="PTHR30518:SF2">
    <property type="entry name" value="ENDOLYTIC MUREIN TRANSGLYCOSYLASE"/>
    <property type="match status" value="1"/>
</dbReference>
<feature type="compositionally biased region" description="Low complexity" evidence="8">
    <location>
        <begin position="348"/>
        <end position="370"/>
    </location>
</feature>
<evidence type="ECO:0000313" key="10">
    <source>
        <dbReference type="Proteomes" id="UP001203284"/>
    </source>
</evidence>
<feature type="transmembrane region" description="Helical" evidence="7">
    <location>
        <begin position="20"/>
        <end position="45"/>
    </location>
</feature>
<comment type="function">
    <text evidence="7">Functions as a peptidoglycan terminase that cleaves nascent peptidoglycan strands endolytically to terminate their elongation.</text>
</comment>
<dbReference type="RefSeq" id="WP_247025707.1">
    <property type="nucleotide sequence ID" value="NZ_JALKCH010000001.1"/>
</dbReference>
<comment type="catalytic activity">
    <reaction evidence="7">
        <text>a peptidoglycan chain = a peptidoglycan chain with N-acetyl-1,6-anhydromuramyl-[peptide] at the reducing end + a peptidoglycan chain with N-acetylglucosamine at the non-reducing end.</text>
        <dbReference type="EC" id="4.2.2.29"/>
    </reaction>
</comment>
<dbReference type="NCBIfam" id="TIGR00247">
    <property type="entry name" value="endolytic transglycosylase MltG"/>
    <property type="match status" value="1"/>
</dbReference>
<comment type="subcellular location">
    <subcellularLocation>
        <location evidence="7">Cell inner membrane</location>
        <topology evidence="7">Single-pass membrane protein</topology>
    </subcellularLocation>
</comment>
<keyword evidence="5 7" id="KW-0456">Lyase</keyword>
<keyword evidence="6 7" id="KW-0961">Cell wall biogenesis/degradation</keyword>
<dbReference type="Gene3D" id="3.30.1490.480">
    <property type="entry name" value="Endolytic murein transglycosylase"/>
    <property type="match status" value="1"/>
</dbReference>
<feature type="site" description="Important for catalytic activity" evidence="7">
    <location>
        <position position="222"/>
    </location>
</feature>
<evidence type="ECO:0000256" key="8">
    <source>
        <dbReference type="SAM" id="MobiDB-lite"/>
    </source>
</evidence>
<accession>A0ABT0D641</accession>
<dbReference type="Proteomes" id="UP001203284">
    <property type="component" value="Unassembled WGS sequence"/>
</dbReference>
<evidence type="ECO:0000256" key="6">
    <source>
        <dbReference type="ARBA" id="ARBA00023316"/>
    </source>
</evidence>
<dbReference type="PANTHER" id="PTHR30518">
    <property type="entry name" value="ENDOLYTIC MUREIN TRANSGLYCOSYLASE"/>
    <property type="match status" value="1"/>
</dbReference>
<gene>
    <name evidence="7 9" type="primary">mltG</name>
    <name evidence="9" type="ORF">MWN34_00685</name>
</gene>
<keyword evidence="10" id="KW-1185">Reference proteome</keyword>
<reference evidence="9 10" key="1">
    <citation type="submission" date="2022-04" db="EMBL/GenBank/DDBJ databases">
        <authorList>
            <person name="Grouzdev D.S."/>
            <person name="Pantiukh K.S."/>
            <person name="Krutkina M.S."/>
        </authorList>
    </citation>
    <scope>NUCLEOTIDE SEQUENCE [LARGE SCALE GENOMIC DNA]</scope>
    <source>
        <strain evidence="9 10">6x-1</strain>
    </source>
</reference>
<keyword evidence="1 7" id="KW-1003">Cell membrane</keyword>
<dbReference type="EC" id="4.2.2.29" evidence="7"/>
<dbReference type="InterPro" id="IPR003770">
    <property type="entry name" value="MLTG-like"/>
</dbReference>